<accession>A0AAV7R9L8</accession>
<feature type="compositionally biased region" description="Gly residues" evidence="1">
    <location>
        <begin position="43"/>
        <end position="53"/>
    </location>
</feature>
<proteinExistence type="predicted"/>
<dbReference type="EMBL" id="JANPWB010000009">
    <property type="protein sequence ID" value="KAJ1148552.1"/>
    <property type="molecule type" value="Genomic_DNA"/>
</dbReference>
<feature type="compositionally biased region" description="Basic and acidic residues" evidence="1">
    <location>
        <begin position="23"/>
        <end position="38"/>
    </location>
</feature>
<reference evidence="2" key="1">
    <citation type="journal article" date="2022" name="bioRxiv">
        <title>Sequencing and chromosome-scale assembly of the giantPleurodeles waltlgenome.</title>
        <authorList>
            <person name="Brown T."/>
            <person name="Elewa A."/>
            <person name="Iarovenko S."/>
            <person name="Subramanian E."/>
            <person name="Araus A.J."/>
            <person name="Petzold A."/>
            <person name="Susuki M."/>
            <person name="Suzuki K.-i.T."/>
            <person name="Hayashi T."/>
            <person name="Toyoda A."/>
            <person name="Oliveira C."/>
            <person name="Osipova E."/>
            <person name="Leigh N.D."/>
            <person name="Simon A."/>
            <person name="Yun M.H."/>
        </authorList>
    </citation>
    <scope>NUCLEOTIDE SEQUENCE</scope>
    <source>
        <strain evidence="2">20211129_DDA</strain>
        <tissue evidence="2">Liver</tissue>
    </source>
</reference>
<dbReference type="Proteomes" id="UP001066276">
    <property type="component" value="Chromosome 5"/>
</dbReference>
<gene>
    <name evidence="2" type="ORF">NDU88_001380</name>
</gene>
<evidence type="ECO:0000256" key="1">
    <source>
        <dbReference type="SAM" id="MobiDB-lite"/>
    </source>
</evidence>
<keyword evidence="3" id="KW-1185">Reference proteome</keyword>
<sequence length="121" mass="13266">MRNNPPVTERGTRAAWPLGTSQREGRRHNENDAAEVRSAECPGGSGAGPGPSGALHGGGWKRCHVKRTNYHLSSSSFGIHIVGLFNYVQINVRLDSDSWLPECVVLLQTEVLCSCWIVRIQ</sequence>
<evidence type="ECO:0000313" key="2">
    <source>
        <dbReference type="EMBL" id="KAJ1148552.1"/>
    </source>
</evidence>
<evidence type="ECO:0000313" key="3">
    <source>
        <dbReference type="Proteomes" id="UP001066276"/>
    </source>
</evidence>
<protein>
    <submittedName>
        <fullName evidence="2">Uncharacterized protein</fullName>
    </submittedName>
</protein>
<organism evidence="2 3">
    <name type="scientific">Pleurodeles waltl</name>
    <name type="common">Iberian ribbed newt</name>
    <dbReference type="NCBI Taxonomy" id="8319"/>
    <lineage>
        <taxon>Eukaryota</taxon>
        <taxon>Metazoa</taxon>
        <taxon>Chordata</taxon>
        <taxon>Craniata</taxon>
        <taxon>Vertebrata</taxon>
        <taxon>Euteleostomi</taxon>
        <taxon>Amphibia</taxon>
        <taxon>Batrachia</taxon>
        <taxon>Caudata</taxon>
        <taxon>Salamandroidea</taxon>
        <taxon>Salamandridae</taxon>
        <taxon>Pleurodelinae</taxon>
        <taxon>Pleurodeles</taxon>
    </lineage>
</organism>
<dbReference type="AlphaFoldDB" id="A0AAV7R9L8"/>
<name>A0AAV7R9L8_PLEWA</name>
<feature type="region of interest" description="Disordered" evidence="1">
    <location>
        <begin position="1"/>
        <end position="53"/>
    </location>
</feature>
<comment type="caution">
    <text evidence="2">The sequence shown here is derived from an EMBL/GenBank/DDBJ whole genome shotgun (WGS) entry which is preliminary data.</text>
</comment>